<dbReference type="EMBL" id="AB477967">
    <property type="protein sequence ID" value="BAO96280.1"/>
    <property type="molecule type" value="Genomic_DNA"/>
</dbReference>
<name>A0A060PWJ3_STAHA</name>
<accession>A0A060PWJ3</accession>
<dbReference type="GeneID" id="50017478"/>
<evidence type="ECO:0000313" key="1">
    <source>
        <dbReference type="EMBL" id="BAO96280.1"/>
    </source>
</evidence>
<dbReference type="RefSeq" id="WP_000687965.1">
    <property type="nucleotide sequence ID" value="NZ_CUFN01000042.1"/>
</dbReference>
<reference evidence="1" key="1">
    <citation type="submission" date="2009-01" db="EMBL/GenBank/DDBJ databases">
        <title>Hot accumulation and evolution of cassette chromosome in Staphylococcus haemolyticus.</title>
        <authorList>
            <person name="Han X."/>
            <person name="Ito T."/>
            <person name="Watanabe S."/>
            <person name="Hoshi S."/>
            <person name="Hiramatsu K."/>
        </authorList>
    </citation>
    <scope>NUCLEOTIDE SEQUENCE</scope>
    <source>
        <strain evidence="1">SH480</strain>
    </source>
</reference>
<proteinExistence type="predicted"/>
<dbReference type="AlphaFoldDB" id="A0A060PWJ3"/>
<sequence length="125" mass="14887">MKIEWVKETLIQYKSIEPCNFNNDLNFWIEYIEYVDKKLPPFDTNTVNDENFDVFYELFDQSKSIKDLNIISSASNHIRLYKNKINNKIVVKEIFCVPIVNERIYNTKKSILKESNTDIVSQKIL</sequence>
<organism evidence="1">
    <name type="scientific">Staphylococcus haemolyticus</name>
    <dbReference type="NCBI Taxonomy" id="1283"/>
    <lineage>
        <taxon>Bacteria</taxon>
        <taxon>Bacillati</taxon>
        <taxon>Bacillota</taxon>
        <taxon>Bacilli</taxon>
        <taxon>Bacillales</taxon>
        <taxon>Staphylococcaceae</taxon>
        <taxon>Staphylococcus</taxon>
    </lineage>
</organism>
<protein>
    <submittedName>
        <fullName evidence="1">Uncharacterized protein</fullName>
    </submittedName>
</protein>